<feature type="domain" description="BTB" evidence="1">
    <location>
        <begin position="192"/>
        <end position="241"/>
    </location>
</feature>
<evidence type="ECO:0000313" key="3">
    <source>
        <dbReference type="Proteomes" id="UP000887159"/>
    </source>
</evidence>
<protein>
    <recommendedName>
        <fullName evidence="1">BTB domain-containing protein</fullName>
    </recommendedName>
</protein>
<dbReference type="SMART" id="SM00225">
    <property type="entry name" value="BTB"/>
    <property type="match status" value="1"/>
</dbReference>
<comment type="caution">
    <text evidence="2">The sequence shown here is derived from an EMBL/GenBank/DDBJ whole genome shotgun (WGS) entry which is preliminary data.</text>
</comment>
<dbReference type="InterPro" id="IPR011333">
    <property type="entry name" value="SKP1/BTB/POZ_sf"/>
</dbReference>
<name>A0A8X6RA73_TRICX</name>
<evidence type="ECO:0000259" key="1">
    <source>
        <dbReference type="PROSITE" id="PS50097"/>
    </source>
</evidence>
<dbReference type="Pfam" id="PF00651">
    <property type="entry name" value="BTB"/>
    <property type="match status" value="1"/>
</dbReference>
<sequence>MRDIYINLDIRFNICKLKGALSPFLSWTVRFVEKGDINSKEIEKLSVKEEYRIEKEEITNNKRSLEINHNKCKNIVDKSPDSPGGRVKIQSKTAELTRQKLTNVERNSNEVENDETSLSRKSVNEILSTRFKNDIYFIKEIISYLMAKEELFVEEDSENDNKNEWYLNVETMDRVQFAIPFENSKETLGSKLVACSPVFEAMLQHPMQERSEKKVEIPDIHSQTFISFLKYLKSGDFIDESLSDVFDLYELADKYFIKTLINVCANTMVPYFLLENIDAVEMLANMHSDDYLLQLVEFFKNKNITSDVSHQKMCEASIVYRNPFKKNNKNITSNVSHQKIYEASNVYRIPFEKNESIMELCRHNMSILYELELPV</sequence>
<reference evidence="2" key="1">
    <citation type="submission" date="2020-08" db="EMBL/GenBank/DDBJ databases">
        <title>Multicomponent nature underlies the extraordinary mechanical properties of spider dragline silk.</title>
        <authorList>
            <person name="Kono N."/>
            <person name="Nakamura H."/>
            <person name="Mori M."/>
            <person name="Yoshida Y."/>
            <person name="Ohtoshi R."/>
            <person name="Malay A.D."/>
            <person name="Moran D.A.P."/>
            <person name="Tomita M."/>
            <person name="Numata K."/>
            <person name="Arakawa K."/>
        </authorList>
    </citation>
    <scope>NUCLEOTIDE SEQUENCE</scope>
</reference>
<dbReference type="Gene3D" id="3.30.710.10">
    <property type="entry name" value="Potassium Channel Kv1.1, Chain A"/>
    <property type="match status" value="1"/>
</dbReference>
<dbReference type="Proteomes" id="UP000887159">
    <property type="component" value="Unassembled WGS sequence"/>
</dbReference>
<dbReference type="SUPFAM" id="SSF54695">
    <property type="entry name" value="POZ domain"/>
    <property type="match status" value="1"/>
</dbReference>
<gene>
    <name evidence="2" type="primary">AVEN_165906_1</name>
    <name evidence="2" type="ORF">TNCV_1408541</name>
</gene>
<proteinExistence type="predicted"/>
<dbReference type="PANTHER" id="PTHR24413">
    <property type="entry name" value="SPECKLE-TYPE POZ PROTEIN"/>
    <property type="match status" value="1"/>
</dbReference>
<keyword evidence="3" id="KW-1185">Reference proteome</keyword>
<organism evidence="2 3">
    <name type="scientific">Trichonephila clavipes</name>
    <name type="common">Golden silk orbweaver</name>
    <name type="synonym">Nephila clavipes</name>
    <dbReference type="NCBI Taxonomy" id="2585209"/>
    <lineage>
        <taxon>Eukaryota</taxon>
        <taxon>Metazoa</taxon>
        <taxon>Ecdysozoa</taxon>
        <taxon>Arthropoda</taxon>
        <taxon>Chelicerata</taxon>
        <taxon>Arachnida</taxon>
        <taxon>Araneae</taxon>
        <taxon>Araneomorphae</taxon>
        <taxon>Entelegynae</taxon>
        <taxon>Araneoidea</taxon>
        <taxon>Nephilidae</taxon>
        <taxon>Trichonephila</taxon>
    </lineage>
</organism>
<dbReference type="InterPro" id="IPR000210">
    <property type="entry name" value="BTB/POZ_dom"/>
</dbReference>
<dbReference type="PROSITE" id="PS50097">
    <property type="entry name" value="BTB"/>
    <property type="match status" value="1"/>
</dbReference>
<dbReference type="CDD" id="cd18186">
    <property type="entry name" value="BTB_POZ_ZBTB_KLHL-like"/>
    <property type="match status" value="1"/>
</dbReference>
<accession>A0A8X6RA73</accession>
<dbReference type="AlphaFoldDB" id="A0A8X6RA73"/>
<dbReference type="EMBL" id="BMAU01021013">
    <property type="protein sequence ID" value="GFX86655.1"/>
    <property type="molecule type" value="Genomic_DNA"/>
</dbReference>
<evidence type="ECO:0000313" key="2">
    <source>
        <dbReference type="EMBL" id="GFX86655.1"/>
    </source>
</evidence>